<accession>A0A3E0DR17</accession>
<keyword evidence="4 6" id="KW-1133">Transmembrane helix</keyword>
<evidence type="ECO:0000313" key="7">
    <source>
        <dbReference type="EMBL" id="REG83882.1"/>
    </source>
</evidence>
<evidence type="ECO:0000256" key="6">
    <source>
        <dbReference type="SAM" id="Phobius"/>
    </source>
</evidence>
<organism evidence="7 8">
    <name type="scientific">Marinomonas pollencensis</name>
    <dbReference type="NCBI Taxonomy" id="491954"/>
    <lineage>
        <taxon>Bacteria</taxon>
        <taxon>Pseudomonadati</taxon>
        <taxon>Pseudomonadota</taxon>
        <taxon>Gammaproteobacteria</taxon>
        <taxon>Oceanospirillales</taxon>
        <taxon>Oceanospirillaceae</taxon>
        <taxon>Marinomonas</taxon>
    </lineage>
</organism>
<sequence length="134" mass="14754">MTNKKPLSATALLLAKKQSVMRFIFLQILFVFFVSLGIFCFVGGLYGYSFVLGALCSIAPSIYMAWRVFGYRGTRPAKDVVRAFYRGEAGKLVLTAVLLSLVFLLIKPLAAGSFFAGFGIAILSHWLSPFVLNK</sequence>
<evidence type="ECO:0000313" key="8">
    <source>
        <dbReference type="Proteomes" id="UP000256542"/>
    </source>
</evidence>
<feature type="transmembrane region" description="Helical" evidence="6">
    <location>
        <begin position="50"/>
        <end position="69"/>
    </location>
</feature>
<evidence type="ECO:0000256" key="4">
    <source>
        <dbReference type="ARBA" id="ARBA00022989"/>
    </source>
</evidence>
<feature type="transmembrane region" description="Helical" evidence="6">
    <location>
        <begin position="89"/>
        <end position="106"/>
    </location>
</feature>
<dbReference type="OrthoDB" id="5702716at2"/>
<keyword evidence="8" id="KW-1185">Reference proteome</keyword>
<dbReference type="Proteomes" id="UP000256542">
    <property type="component" value="Unassembled WGS sequence"/>
</dbReference>
<feature type="transmembrane region" description="Helical" evidence="6">
    <location>
        <begin position="20"/>
        <end position="44"/>
    </location>
</feature>
<keyword evidence="2" id="KW-1003">Cell membrane</keyword>
<proteinExistence type="predicted"/>
<keyword evidence="3 6" id="KW-0812">Transmembrane</keyword>
<comment type="subcellular location">
    <subcellularLocation>
        <location evidence="1">Cell membrane</location>
        <topology evidence="1">Multi-pass membrane protein</topology>
    </subcellularLocation>
</comment>
<comment type="caution">
    <text evidence="7">The sequence shown here is derived from an EMBL/GenBank/DDBJ whole genome shotgun (WGS) entry which is preliminary data.</text>
</comment>
<feature type="transmembrane region" description="Helical" evidence="6">
    <location>
        <begin position="112"/>
        <end position="132"/>
    </location>
</feature>
<dbReference type="EMBL" id="QUNG01000005">
    <property type="protein sequence ID" value="REG83882.1"/>
    <property type="molecule type" value="Genomic_DNA"/>
</dbReference>
<keyword evidence="5 6" id="KW-0472">Membrane</keyword>
<evidence type="ECO:0000256" key="3">
    <source>
        <dbReference type="ARBA" id="ARBA00022692"/>
    </source>
</evidence>
<name>A0A3E0DR17_9GAMM</name>
<protein>
    <submittedName>
        <fullName evidence="7">ATP synthase protein I</fullName>
    </submittedName>
</protein>
<evidence type="ECO:0000256" key="5">
    <source>
        <dbReference type="ARBA" id="ARBA00023136"/>
    </source>
</evidence>
<reference evidence="7 8" key="1">
    <citation type="submission" date="2018-08" db="EMBL/GenBank/DDBJ databases">
        <title>Genomic Encyclopedia of Type Strains, Phase III (KMG-III): the genomes of soil and plant-associated and newly described type strains.</title>
        <authorList>
            <person name="Whitman W."/>
        </authorList>
    </citation>
    <scope>NUCLEOTIDE SEQUENCE [LARGE SCALE GENOMIC DNA]</scope>
    <source>
        <strain evidence="7 8">CECT 7375</strain>
    </source>
</reference>
<gene>
    <name evidence="7" type="ORF">DFP81_105248</name>
</gene>
<dbReference type="InterPro" id="IPR005598">
    <property type="entry name" value="ATP_synth_I"/>
</dbReference>
<evidence type="ECO:0000256" key="2">
    <source>
        <dbReference type="ARBA" id="ARBA00022475"/>
    </source>
</evidence>
<dbReference type="GO" id="GO:0005886">
    <property type="term" value="C:plasma membrane"/>
    <property type="evidence" value="ECO:0007669"/>
    <property type="project" value="UniProtKB-SubCell"/>
</dbReference>
<dbReference type="AlphaFoldDB" id="A0A3E0DR17"/>
<evidence type="ECO:0000256" key="1">
    <source>
        <dbReference type="ARBA" id="ARBA00004651"/>
    </source>
</evidence>
<dbReference type="Pfam" id="PF03899">
    <property type="entry name" value="ATP-synt_I"/>
    <property type="match status" value="1"/>
</dbReference>
<dbReference type="RefSeq" id="WP_115897558.1">
    <property type="nucleotide sequence ID" value="NZ_QUNG01000005.1"/>
</dbReference>